<proteinExistence type="predicted"/>
<dbReference type="SUPFAM" id="SSF47413">
    <property type="entry name" value="lambda repressor-like DNA-binding domains"/>
    <property type="match status" value="1"/>
</dbReference>
<dbReference type="SMART" id="SM00530">
    <property type="entry name" value="HTH_XRE"/>
    <property type="match status" value="1"/>
</dbReference>
<sequence length="116" mass="13795">MITIKENLLLGELIKHHRHLEGKTIVQLEKLTGVDKSNISRIESGLIKRPSLDNIKKIVTALNIPYEEWIKRTIQYFITRYESFDQVILKNEQCFRNSGVYPTRREIIFYYIQKTI</sequence>
<evidence type="ECO:0000313" key="3">
    <source>
        <dbReference type="Proteomes" id="UP001231941"/>
    </source>
</evidence>
<dbReference type="Gene3D" id="1.10.260.40">
    <property type="entry name" value="lambda repressor-like DNA-binding domains"/>
    <property type="match status" value="1"/>
</dbReference>
<comment type="caution">
    <text evidence="2">The sequence shown here is derived from an EMBL/GenBank/DDBJ whole genome shotgun (WGS) entry which is preliminary data.</text>
</comment>
<gene>
    <name evidence="2" type="ORF">Q5Y73_11885</name>
</gene>
<dbReference type="InterPro" id="IPR010982">
    <property type="entry name" value="Lambda_DNA-bd_dom_sf"/>
</dbReference>
<name>A0ABT9IZL4_9BACL</name>
<dbReference type="PROSITE" id="PS50943">
    <property type="entry name" value="HTH_CROC1"/>
    <property type="match status" value="1"/>
</dbReference>
<evidence type="ECO:0000259" key="1">
    <source>
        <dbReference type="PROSITE" id="PS50943"/>
    </source>
</evidence>
<dbReference type="EMBL" id="JAVAMP010000004">
    <property type="protein sequence ID" value="MDP5274810.1"/>
    <property type="molecule type" value="Genomic_DNA"/>
</dbReference>
<evidence type="ECO:0000313" key="2">
    <source>
        <dbReference type="EMBL" id="MDP5274810.1"/>
    </source>
</evidence>
<feature type="domain" description="HTH cro/C1-type" evidence="1">
    <location>
        <begin position="14"/>
        <end position="69"/>
    </location>
</feature>
<reference evidence="2 3" key="1">
    <citation type="submission" date="2023-08" db="EMBL/GenBank/DDBJ databases">
        <authorList>
            <person name="Park J.-S."/>
        </authorList>
    </citation>
    <scope>NUCLEOTIDE SEQUENCE [LARGE SCALE GENOMIC DNA]</scope>
    <source>
        <strain evidence="2 3">2205SS18-9</strain>
    </source>
</reference>
<keyword evidence="3" id="KW-1185">Reference proteome</keyword>
<accession>A0ABT9IZL4</accession>
<dbReference type="Pfam" id="PF01381">
    <property type="entry name" value="HTH_3"/>
    <property type="match status" value="1"/>
</dbReference>
<dbReference type="Proteomes" id="UP001231941">
    <property type="component" value="Unassembled WGS sequence"/>
</dbReference>
<protein>
    <submittedName>
        <fullName evidence="2">Helix-turn-helix transcriptional regulator</fullName>
    </submittedName>
</protein>
<dbReference type="RefSeq" id="WP_305992114.1">
    <property type="nucleotide sequence ID" value="NZ_JAVAMP010000004.1"/>
</dbReference>
<organism evidence="2 3">
    <name type="scientific">Chengkuizengella axinellae</name>
    <dbReference type="NCBI Taxonomy" id="3064388"/>
    <lineage>
        <taxon>Bacteria</taxon>
        <taxon>Bacillati</taxon>
        <taxon>Bacillota</taxon>
        <taxon>Bacilli</taxon>
        <taxon>Bacillales</taxon>
        <taxon>Paenibacillaceae</taxon>
        <taxon>Chengkuizengella</taxon>
    </lineage>
</organism>
<dbReference type="InterPro" id="IPR001387">
    <property type="entry name" value="Cro/C1-type_HTH"/>
</dbReference>
<dbReference type="CDD" id="cd00093">
    <property type="entry name" value="HTH_XRE"/>
    <property type="match status" value="1"/>
</dbReference>